<evidence type="ECO:0000256" key="6">
    <source>
        <dbReference type="NCBIfam" id="TIGR02488"/>
    </source>
</evidence>
<evidence type="ECO:0000259" key="10">
    <source>
        <dbReference type="Pfam" id="PF22692"/>
    </source>
</evidence>
<dbReference type="InterPro" id="IPR020013">
    <property type="entry name" value="Flagellar_FlgE/F/G"/>
</dbReference>
<feature type="domain" description="Flagellar basal body rod protein N-terminal" evidence="8">
    <location>
        <begin position="10"/>
        <end position="35"/>
    </location>
</feature>
<dbReference type="Pfam" id="PF06429">
    <property type="entry name" value="Flg_bbr_C"/>
    <property type="match status" value="1"/>
</dbReference>
<accession>A0A545TDK4</accession>
<dbReference type="NCBIfam" id="TIGR02488">
    <property type="entry name" value="flgG_G_neg"/>
    <property type="match status" value="1"/>
</dbReference>
<dbReference type="AlphaFoldDB" id="A0A545TDK4"/>
<dbReference type="PANTHER" id="PTHR30435:SF19">
    <property type="entry name" value="FLAGELLAR BASAL-BODY ROD PROTEIN FLGG"/>
    <property type="match status" value="1"/>
</dbReference>
<evidence type="ECO:0000313" key="12">
    <source>
        <dbReference type="Proteomes" id="UP000317839"/>
    </source>
</evidence>
<dbReference type="EMBL" id="VIKR01000002">
    <property type="protein sequence ID" value="TQV75307.1"/>
    <property type="molecule type" value="Genomic_DNA"/>
</dbReference>
<evidence type="ECO:0000256" key="3">
    <source>
        <dbReference type="ARBA" id="ARBA00017948"/>
    </source>
</evidence>
<feature type="domain" description="Flagellar hook protein FlgE/F/G-like D1" evidence="10">
    <location>
        <begin position="96"/>
        <end position="160"/>
    </location>
</feature>
<comment type="similarity">
    <text evidence="2 7">Belongs to the flagella basal body rod proteins family.</text>
</comment>
<keyword evidence="11" id="KW-0282">Flagellum</keyword>
<evidence type="ECO:0000256" key="5">
    <source>
        <dbReference type="ARBA" id="ARBA00032912"/>
    </source>
</evidence>
<proteinExistence type="inferred from homology"/>
<feature type="domain" description="Flagellar basal-body/hook protein C-terminal" evidence="9">
    <location>
        <begin position="218"/>
        <end position="260"/>
    </location>
</feature>
<organism evidence="11 12">
    <name type="scientific">Aliikangiella marina</name>
    <dbReference type="NCBI Taxonomy" id="1712262"/>
    <lineage>
        <taxon>Bacteria</taxon>
        <taxon>Pseudomonadati</taxon>
        <taxon>Pseudomonadota</taxon>
        <taxon>Gammaproteobacteria</taxon>
        <taxon>Oceanospirillales</taxon>
        <taxon>Pleioneaceae</taxon>
        <taxon>Aliikangiella</taxon>
    </lineage>
</organism>
<sequence length="262" mass="27552">MHPALWISKTGLEAQTKDLAVISNNLANAGTVGFKKSRVAFEDLFYQNLRQPGADSSADTRLPSGLQLGTGVKVVATQKIHSQGNFQTSDNQLDMAIQGAGFFQVLLPDGTNGYSRAGNFTLDENGQIVTQGSGYVLQPAITVPQGATSLDVSIDGTISAQEPGQAAPTNLGQLQLASFINPAGLQPVGENLYIETGSSGAPVLGTPGLDGLGQLRGGQLETSNVSTVEELVSLIETQRTYETNTKVLSAVDQMLQYVNQNL</sequence>
<evidence type="ECO:0000256" key="4">
    <source>
        <dbReference type="ARBA" id="ARBA00023143"/>
    </source>
</evidence>
<evidence type="ECO:0000259" key="8">
    <source>
        <dbReference type="Pfam" id="PF00460"/>
    </source>
</evidence>
<dbReference type="GO" id="GO:0009426">
    <property type="term" value="C:bacterial-type flagellum basal body, distal rod"/>
    <property type="evidence" value="ECO:0007669"/>
    <property type="project" value="UniProtKB-UniRule"/>
</dbReference>
<dbReference type="InterPro" id="IPR012834">
    <property type="entry name" value="FlgG_G_neg"/>
</dbReference>
<dbReference type="InterPro" id="IPR037925">
    <property type="entry name" value="FlgE/F/G-like"/>
</dbReference>
<keyword evidence="11" id="KW-0969">Cilium</keyword>
<dbReference type="GO" id="GO:0071978">
    <property type="term" value="P:bacterial-type flagellum-dependent swarming motility"/>
    <property type="evidence" value="ECO:0007669"/>
    <property type="project" value="TreeGrafter"/>
</dbReference>
<dbReference type="Pfam" id="PF22692">
    <property type="entry name" value="LlgE_F_G_D1"/>
    <property type="match status" value="1"/>
</dbReference>
<comment type="subunit">
    <text evidence="7">The basal body constitutes a major portion of the flagellar organelle and consists of four rings (L,P,S, and M) mounted on a central rod. The rod consists of about 26 subunits of FlgG in the distal portion, and FlgB, FlgC and FlgF are thought to build up the proximal portion of the rod with about 6 subunits each.</text>
</comment>
<gene>
    <name evidence="11" type="primary">flgG</name>
    <name evidence="11" type="ORF">FLL45_10260</name>
</gene>
<dbReference type="InterPro" id="IPR053967">
    <property type="entry name" value="LlgE_F_G-like_D1"/>
</dbReference>
<keyword evidence="4 7" id="KW-0975">Bacterial flagellum</keyword>
<protein>
    <recommendedName>
        <fullName evidence="3 6">Flagellar basal-body rod protein FlgG</fullName>
    </recommendedName>
    <alternativeName>
        <fullName evidence="5 7">Distal rod protein</fullName>
    </alternativeName>
</protein>
<dbReference type="SUPFAM" id="SSF117143">
    <property type="entry name" value="Flagellar hook protein flgE"/>
    <property type="match status" value="1"/>
</dbReference>
<name>A0A545TDK4_9GAMM</name>
<dbReference type="InterPro" id="IPR001444">
    <property type="entry name" value="Flag_bb_rod_N"/>
</dbReference>
<comment type="subcellular location">
    <subcellularLocation>
        <location evidence="1 7">Bacterial flagellum basal body</location>
    </subcellularLocation>
</comment>
<dbReference type="OrthoDB" id="9804559at2"/>
<evidence type="ECO:0000259" key="9">
    <source>
        <dbReference type="Pfam" id="PF06429"/>
    </source>
</evidence>
<comment type="caution">
    <text evidence="11">The sequence shown here is derived from an EMBL/GenBank/DDBJ whole genome shotgun (WGS) entry which is preliminary data.</text>
</comment>
<evidence type="ECO:0000256" key="2">
    <source>
        <dbReference type="ARBA" id="ARBA00009677"/>
    </source>
</evidence>
<keyword evidence="12" id="KW-1185">Reference proteome</keyword>
<dbReference type="Pfam" id="PF00460">
    <property type="entry name" value="Flg_bb_rod"/>
    <property type="match status" value="1"/>
</dbReference>
<dbReference type="NCBIfam" id="TIGR03506">
    <property type="entry name" value="FlgEFG_subfam"/>
    <property type="match status" value="2"/>
</dbReference>
<evidence type="ECO:0000256" key="1">
    <source>
        <dbReference type="ARBA" id="ARBA00004117"/>
    </source>
</evidence>
<evidence type="ECO:0000313" key="11">
    <source>
        <dbReference type="EMBL" id="TQV75307.1"/>
    </source>
</evidence>
<dbReference type="PANTHER" id="PTHR30435">
    <property type="entry name" value="FLAGELLAR PROTEIN"/>
    <property type="match status" value="1"/>
</dbReference>
<evidence type="ECO:0000256" key="7">
    <source>
        <dbReference type="RuleBase" id="RU362116"/>
    </source>
</evidence>
<dbReference type="RefSeq" id="WP_142941923.1">
    <property type="nucleotide sequence ID" value="NZ_VIKR01000002.1"/>
</dbReference>
<dbReference type="Proteomes" id="UP000317839">
    <property type="component" value="Unassembled WGS sequence"/>
</dbReference>
<reference evidence="11 12" key="1">
    <citation type="submission" date="2019-06" db="EMBL/GenBank/DDBJ databases">
        <title>Draft genome of Aliikangiella marina GYP-15.</title>
        <authorList>
            <person name="Wang G."/>
        </authorList>
    </citation>
    <scope>NUCLEOTIDE SEQUENCE [LARGE SCALE GENOMIC DNA]</scope>
    <source>
        <strain evidence="11 12">GYP-15</strain>
    </source>
</reference>
<keyword evidence="11" id="KW-0966">Cell projection</keyword>
<dbReference type="InterPro" id="IPR010930">
    <property type="entry name" value="Flg_bb/hook_C_dom"/>
</dbReference>